<evidence type="ECO:0008006" key="5">
    <source>
        <dbReference type="Google" id="ProtNLM"/>
    </source>
</evidence>
<keyword evidence="1" id="KW-0812">Transmembrane</keyword>
<dbReference type="EMBL" id="JAGQFT020000004">
    <property type="protein sequence ID" value="MBS7457121.1"/>
    <property type="molecule type" value="Genomic_DNA"/>
</dbReference>
<dbReference type="EMBL" id="JAGQFT010000033">
    <property type="protein sequence ID" value="MBR0562068.1"/>
    <property type="molecule type" value="Genomic_DNA"/>
</dbReference>
<name>A0A8J7VUK3_9GAMM</name>
<reference evidence="3 4" key="1">
    <citation type="journal article" date="2021" name="Microbiol. Resour. Announc.">
        <title>Draft Genome Sequence of Coralloluteibacterium stylophorae LMG 29479T.</title>
        <authorList>
            <person name="Karlyshev A.V."/>
            <person name="Kudryashova E.B."/>
            <person name="Ariskina E.V."/>
            <person name="Conroy A.P."/>
            <person name="Abidueva E.Y."/>
        </authorList>
    </citation>
    <scope>NUCLEOTIDE SEQUENCE [LARGE SCALE GENOMIC DNA]</scope>
    <source>
        <strain evidence="3 4">LMG 29479</strain>
    </source>
</reference>
<feature type="transmembrane region" description="Helical" evidence="1">
    <location>
        <begin position="224"/>
        <end position="243"/>
    </location>
</feature>
<evidence type="ECO:0000313" key="4">
    <source>
        <dbReference type="Proteomes" id="UP000675747"/>
    </source>
</evidence>
<dbReference type="NCBIfam" id="NF041043">
    <property type="entry name" value="BPSS1780_fam"/>
    <property type="match status" value="1"/>
</dbReference>
<reference evidence="2" key="2">
    <citation type="submission" date="2021-04" db="EMBL/GenBank/DDBJ databases">
        <authorList>
            <person name="Karlyshev A.V."/>
        </authorList>
    </citation>
    <scope>NUCLEOTIDE SEQUENCE</scope>
    <source>
        <strain evidence="2">LMG 29479</strain>
    </source>
</reference>
<evidence type="ECO:0000256" key="1">
    <source>
        <dbReference type="SAM" id="Phobius"/>
    </source>
</evidence>
<feature type="transmembrane region" description="Helical" evidence="1">
    <location>
        <begin position="133"/>
        <end position="156"/>
    </location>
</feature>
<organism evidence="2">
    <name type="scientific">Coralloluteibacterium stylophorae</name>
    <dbReference type="NCBI Taxonomy" id="1776034"/>
    <lineage>
        <taxon>Bacteria</taxon>
        <taxon>Pseudomonadati</taxon>
        <taxon>Pseudomonadota</taxon>
        <taxon>Gammaproteobacteria</taxon>
        <taxon>Lysobacterales</taxon>
        <taxon>Lysobacteraceae</taxon>
        <taxon>Coralloluteibacterium</taxon>
    </lineage>
</organism>
<comment type="caution">
    <text evidence="2">The sequence shown here is derived from an EMBL/GenBank/DDBJ whole genome shotgun (WGS) entry which is preliminary data.</text>
</comment>
<dbReference type="Proteomes" id="UP000675747">
    <property type="component" value="Unassembled WGS sequence"/>
</dbReference>
<gene>
    <name evidence="3" type="ORF">KB893_008220</name>
    <name evidence="2" type="ORF">KB893_06005</name>
</gene>
<proteinExistence type="predicted"/>
<evidence type="ECO:0000313" key="3">
    <source>
        <dbReference type="EMBL" id="MBS7457121.1"/>
    </source>
</evidence>
<keyword evidence="1" id="KW-1133">Transmembrane helix</keyword>
<dbReference type="RefSeq" id="WP_211926032.1">
    <property type="nucleotide sequence ID" value="NZ_JAGQFT020000004.1"/>
</dbReference>
<feature type="transmembrane region" description="Helical" evidence="1">
    <location>
        <begin position="190"/>
        <end position="218"/>
    </location>
</feature>
<keyword evidence="1" id="KW-0472">Membrane</keyword>
<feature type="transmembrane region" description="Helical" evidence="1">
    <location>
        <begin position="92"/>
        <end position="113"/>
    </location>
</feature>
<dbReference type="InterPro" id="IPR047798">
    <property type="entry name" value="BPSS1780-like"/>
</dbReference>
<keyword evidence="4" id="KW-1185">Reference proteome</keyword>
<sequence length="273" mass="28722">MSHRRVAAGRGAGWIVDGFDIVRRNPGTFALIGLVFGAIVSVPLLGAIVSLLSPVFYAGYLSAVRTEDRGGRAQVGQVFDGFAKPGAFLRMLPIVLVSIGVGVLALIVMVAFMGGELMALAQAGTTDPSPEQLAALAGPFLQSLVVLLPIGLLFGWTSFFAQPRAMLGEVSGLRALGDGFRALWSNLPALLVNLLCWIVIGVVLTIGIGLFSLLGAALGSLLQFVVQFVMNMLLMAVVAAIYVPSMYRAWQEVFGDDAATEVPPPAPQGYTAF</sequence>
<accession>A0A8J7VUK3</accession>
<protein>
    <recommendedName>
        <fullName evidence="5">DUF4013 domain-containing protein</fullName>
    </recommendedName>
</protein>
<evidence type="ECO:0000313" key="2">
    <source>
        <dbReference type="EMBL" id="MBR0562068.1"/>
    </source>
</evidence>
<feature type="transmembrane region" description="Helical" evidence="1">
    <location>
        <begin position="29"/>
        <end position="52"/>
    </location>
</feature>
<dbReference type="AlphaFoldDB" id="A0A8J7VUK3"/>